<name>A0A0K1S225_9CHRO</name>
<accession>A0A0K1S225</accession>
<dbReference type="Proteomes" id="UP000068167">
    <property type="component" value="Chromosome"/>
</dbReference>
<evidence type="ECO:0000256" key="1">
    <source>
        <dbReference type="SAM" id="Phobius"/>
    </source>
</evidence>
<feature type="transmembrane region" description="Helical" evidence="1">
    <location>
        <begin position="300"/>
        <end position="320"/>
    </location>
</feature>
<dbReference type="PATRIC" id="fig|1638788.3.peg.3026"/>
<dbReference type="RefSeq" id="WP_052276660.1">
    <property type="nucleotide sequence ID" value="NZ_CP011339.1"/>
</dbReference>
<gene>
    <name evidence="2" type="ORF">VL20_3004</name>
</gene>
<dbReference type="EMBL" id="CP011339">
    <property type="protein sequence ID" value="AKV68036.1"/>
    <property type="molecule type" value="Genomic_DNA"/>
</dbReference>
<reference evidence="2 3" key="1">
    <citation type="journal article" date="2016" name="Stand. Genomic Sci.">
        <title>Complete genome sequence and genomic characterization of Microcystis panniformis FACHB 1757 by third-generation sequencing.</title>
        <authorList>
            <person name="Zhang J.Y."/>
            <person name="Guan R."/>
            <person name="Zhang H.J."/>
            <person name="Li H."/>
            <person name="Xiao P."/>
            <person name="Yu G.L."/>
            <person name="Du L."/>
            <person name="Cao D.M."/>
            <person name="Zhu B.C."/>
            <person name="Li R.H."/>
            <person name="Lu Z.H."/>
        </authorList>
    </citation>
    <scope>NUCLEOTIDE SEQUENCE [LARGE SCALE GENOMIC DNA]</scope>
    <source>
        <strain evidence="2 3">FACHB-1757</strain>
    </source>
</reference>
<evidence type="ECO:0008006" key="4">
    <source>
        <dbReference type="Google" id="ProtNLM"/>
    </source>
</evidence>
<evidence type="ECO:0000313" key="2">
    <source>
        <dbReference type="EMBL" id="AKV68036.1"/>
    </source>
</evidence>
<protein>
    <recommendedName>
        <fullName evidence="4">SH3b domain-containing protein</fullName>
    </recommendedName>
</protein>
<evidence type="ECO:0000313" key="3">
    <source>
        <dbReference type="Proteomes" id="UP000068167"/>
    </source>
</evidence>
<dbReference type="Gene3D" id="2.30.30.40">
    <property type="entry name" value="SH3 Domains"/>
    <property type="match status" value="1"/>
</dbReference>
<sequence length="324" mass="36411">MIKVSIFNLNILLGLLTAYLNINVIVPVVAQKIEGETSSHKVRGSSCVNFRTQPSINAKIIHCLKSGTNIDVVRIPPTGKFAWVTDEAEHLWYLVFDQDTKLQGWVMPDCIDIFEETSSTSCADYGSSLPTPYPPESLGNLDYYQFRYDDFIKRNPGKEAPDYYLGFGDKYLNIFVKDTSPTLTAKGQQFIKEVGKALQQKIEDKLVANPDAFGELELNPDSFRKFAYGTHPDAYCESGWGKLPRTDREKIIEAIDWKDKYGSVNGRESMIGLINRCTEIGTIDMIIDGIPGSTPLEKSLFVLSVISFTGLGLRGLFFWITRLF</sequence>
<dbReference type="AlphaFoldDB" id="A0A0K1S225"/>
<organism evidence="2 3">
    <name type="scientific">Microcystis panniformis FACHB-1757</name>
    <dbReference type="NCBI Taxonomy" id="1638788"/>
    <lineage>
        <taxon>Bacteria</taxon>
        <taxon>Bacillati</taxon>
        <taxon>Cyanobacteriota</taxon>
        <taxon>Cyanophyceae</taxon>
        <taxon>Oscillatoriophycideae</taxon>
        <taxon>Chroococcales</taxon>
        <taxon>Microcystaceae</taxon>
        <taxon>Microcystis</taxon>
    </lineage>
</organism>
<keyword evidence="1" id="KW-0472">Membrane</keyword>
<proteinExistence type="predicted"/>
<dbReference type="KEGG" id="mpk:VL20_3004"/>
<keyword evidence="3" id="KW-1185">Reference proteome</keyword>
<keyword evidence="1" id="KW-1133">Transmembrane helix</keyword>
<keyword evidence="1" id="KW-0812">Transmembrane</keyword>